<feature type="compositionally biased region" description="Low complexity" evidence="1">
    <location>
        <begin position="58"/>
        <end position="72"/>
    </location>
</feature>
<feature type="region of interest" description="Disordered" evidence="1">
    <location>
        <begin position="34"/>
        <end position="117"/>
    </location>
</feature>
<name>A0A0D8ZT15_9CYAN</name>
<dbReference type="PROSITE" id="PS50213">
    <property type="entry name" value="FAS1"/>
    <property type="match status" value="1"/>
</dbReference>
<dbReference type="STRING" id="1618023.UH38_09215"/>
<dbReference type="InterPro" id="IPR050904">
    <property type="entry name" value="Adhesion/Biosynth-related"/>
</dbReference>
<organism evidence="3 4">
    <name type="scientific">Aliterella atlantica CENA595</name>
    <dbReference type="NCBI Taxonomy" id="1618023"/>
    <lineage>
        <taxon>Bacteria</taxon>
        <taxon>Bacillati</taxon>
        <taxon>Cyanobacteriota</taxon>
        <taxon>Cyanophyceae</taxon>
        <taxon>Chroococcidiopsidales</taxon>
        <taxon>Aliterellaceae</taxon>
        <taxon>Aliterella</taxon>
    </lineage>
</organism>
<dbReference type="PATRIC" id="fig|1618023.3.peg.3587"/>
<dbReference type="Proteomes" id="UP000032452">
    <property type="component" value="Unassembled WGS sequence"/>
</dbReference>
<protein>
    <submittedName>
        <fullName evidence="3">Beta-Ig-H3/fasciclin</fullName>
    </submittedName>
</protein>
<dbReference type="SMART" id="SM00554">
    <property type="entry name" value="FAS1"/>
    <property type="match status" value="1"/>
</dbReference>
<sequence length="255" mass="25594">MSAKQNRDNLLKKAACIIGVAGASIIIGFPLQAQQSGGGGALNPSPSIFNEPPYNRRGTGATTPTPDTTSPSTTPPATTPDTTSPSTTPPATTPDTTTPTPDATTPPPAGGASSGSGTENVVALAAANGSFKTLTAALKAADLTTTLEGTGPFTVFAPTDAAFAALPQEALQELLKPENKALLAKILTYHVVPGNVASTDLKSGTVKTVEGGAINVKVDPATGVTVNEAKVVQPDIKASNGVIHVIDKVILPPDI</sequence>
<dbReference type="InterPro" id="IPR000782">
    <property type="entry name" value="FAS1_domain"/>
</dbReference>
<dbReference type="RefSeq" id="WP_045054370.1">
    <property type="nucleotide sequence ID" value="NZ_CAWMDP010000041.1"/>
</dbReference>
<dbReference type="OrthoDB" id="9800666at2"/>
<reference evidence="3 4" key="1">
    <citation type="submission" date="2015-02" db="EMBL/GenBank/DDBJ databases">
        <title>Draft genome of a novel marine cyanobacterium (Chroococcales) isolated from South Atlantic Ocean.</title>
        <authorList>
            <person name="Rigonato J."/>
            <person name="Alvarenga D.O."/>
            <person name="Branco L.H."/>
            <person name="Varani A.M."/>
            <person name="Brandini F.P."/>
            <person name="Fiore M.F."/>
        </authorList>
    </citation>
    <scope>NUCLEOTIDE SEQUENCE [LARGE SCALE GENOMIC DNA]</scope>
    <source>
        <strain evidence="3 4">CENA595</strain>
    </source>
</reference>
<dbReference type="EMBL" id="JYON01000008">
    <property type="protein sequence ID" value="KJH71903.1"/>
    <property type="molecule type" value="Genomic_DNA"/>
</dbReference>
<keyword evidence="4" id="KW-1185">Reference proteome</keyword>
<comment type="caution">
    <text evidence="3">The sequence shown here is derived from an EMBL/GenBank/DDBJ whole genome shotgun (WGS) entry which is preliminary data.</text>
</comment>
<dbReference type="PANTHER" id="PTHR10900:SF77">
    <property type="entry name" value="FI19380P1"/>
    <property type="match status" value="1"/>
</dbReference>
<dbReference type="SUPFAM" id="SSF82153">
    <property type="entry name" value="FAS1 domain"/>
    <property type="match status" value="1"/>
</dbReference>
<evidence type="ECO:0000256" key="1">
    <source>
        <dbReference type="SAM" id="MobiDB-lite"/>
    </source>
</evidence>
<evidence type="ECO:0000259" key="2">
    <source>
        <dbReference type="PROSITE" id="PS50213"/>
    </source>
</evidence>
<dbReference type="AlphaFoldDB" id="A0A0D8ZT15"/>
<gene>
    <name evidence="3" type="ORF">UH38_09215</name>
</gene>
<evidence type="ECO:0000313" key="3">
    <source>
        <dbReference type="EMBL" id="KJH71903.1"/>
    </source>
</evidence>
<dbReference type="FunFam" id="2.30.180.10:FF:000019">
    <property type="entry name" value="Cell surface lipoprotein"/>
    <property type="match status" value="1"/>
</dbReference>
<proteinExistence type="predicted"/>
<evidence type="ECO:0000313" key="4">
    <source>
        <dbReference type="Proteomes" id="UP000032452"/>
    </source>
</evidence>
<feature type="compositionally biased region" description="Low complexity" evidence="1">
    <location>
        <begin position="93"/>
        <end position="103"/>
    </location>
</feature>
<dbReference type="Gene3D" id="2.30.180.10">
    <property type="entry name" value="FAS1 domain"/>
    <property type="match status" value="1"/>
</dbReference>
<feature type="domain" description="FAS1" evidence="2">
    <location>
        <begin position="118"/>
        <end position="250"/>
    </location>
</feature>
<dbReference type="PANTHER" id="PTHR10900">
    <property type="entry name" value="PERIOSTIN-RELATED"/>
    <property type="match status" value="1"/>
</dbReference>
<dbReference type="GO" id="GO:0005615">
    <property type="term" value="C:extracellular space"/>
    <property type="evidence" value="ECO:0007669"/>
    <property type="project" value="TreeGrafter"/>
</dbReference>
<accession>A0A0D8ZT15</accession>
<dbReference type="Pfam" id="PF02469">
    <property type="entry name" value="Fasciclin"/>
    <property type="match status" value="1"/>
</dbReference>
<dbReference type="InterPro" id="IPR036378">
    <property type="entry name" value="FAS1_dom_sf"/>
</dbReference>